<feature type="binding site" evidence="8">
    <location>
        <position position="39"/>
    </location>
    <ligand>
        <name>L-tyrosine</name>
        <dbReference type="ChEBI" id="CHEBI:58315"/>
    </ligand>
</feature>
<dbReference type="NCBIfam" id="TIGR00234">
    <property type="entry name" value="tyrS"/>
    <property type="match status" value="1"/>
</dbReference>
<reference evidence="11 12" key="6">
    <citation type="journal article" date="2011" name="Appl. Environ. Microbiol.">
        <title>Involvement of the azorhizobial chromosome partition gene (parA) in the onset of bacteroid differentiation during Sesbania rostrata stem nodule development.</title>
        <authorList>
            <person name="Liu CT."/>
            <person name="Lee KB."/>
            <person name="Wang YS."/>
            <person name="Peng MH."/>
            <person name="Lee KT."/>
            <person name="Suzuki S."/>
            <person name="Suzuki T."/>
            <person name="Oyaizu H."/>
        </authorList>
    </citation>
    <scope>NUCLEOTIDE SEQUENCE [LARGE SCALE GENOMIC DNA]</scope>
    <source>
        <strain evidence="12">ATCC 43989 / DSM 5975 / JCM 20966 / LMG 6465 / NBRC 14845 / NCIMB 13405 / ORS 571</strain>
    </source>
</reference>
<dbReference type="CDD" id="cd00165">
    <property type="entry name" value="S4"/>
    <property type="match status" value="1"/>
</dbReference>
<dbReference type="SUPFAM" id="SSF52374">
    <property type="entry name" value="Nucleotidylyl transferase"/>
    <property type="match status" value="1"/>
</dbReference>
<dbReference type="eggNOG" id="COG0162">
    <property type="taxonomic scope" value="Bacteria"/>
</dbReference>
<comment type="subunit">
    <text evidence="8">Homodimer.</text>
</comment>
<dbReference type="InterPro" id="IPR024107">
    <property type="entry name" value="Tyr-tRNA-ligase_bac_1"/>
</dbReference>
<evidence type="ECO:0000256" key="8">
    <source>
        <dbReference type="HAMAP-Rule" id="MF_02006"/>
    </source>
</evidence>
<feature type="domain" description="Tyrosine--tRNA ligase SYY-like C-terminal" evidence="10">
    <location>
        <begin position="356"/>
        <end position="434"/>
    </location>
</feature>
<proteinExistence type="inferred from homology"/>
<feature type="binding site" evidence="8">
    <location>
        <position position="259"/>
    </location>
    <ligand>
        <name>ATP</name>
        <dbReference type="ChEBI" id="CHEBI:30616"/>
    </ligand>
</feature>
<dbReference type="STRING" id="438753.AZC_3619"/>
<dbReference type="GO" id="GO:0004831">
    <property type="term" value="F:tyrosine-tRNA ligase activity"/>
    <property type="evidence" value="ECO:0007669"/>
    <property type="project" value="UniProtKB-UniRule"/>
</dbReference>
<evidence type="ECO:0000256" key="3">
    <source>
        <dbReference type="ARBA" id="ARBA00022840"/>
    </source>
</evidence>
<keyword evidence="12" id="KW-1185">Reference proteome</keyword>
<reference evidence="11 12" key="3">
    <citation type="journal article" date="2008" name="BMC Genomics">
        <title>The genome of the versatile nitrogen fixer Azorhizobium caulinodans ORS571.</title>
        <authorList>
            <person name="Lee KB."/>
            <person name="Backer P.D."/>
            <person name="Aono T."/>
            <person name="Liu CT."/>
            <person name="Suzuki S."/>
            <person name="Suzuki T."/>
            <person name="Kaneko T."/>
            <person name="Yamada M."/>
            <person name="Tabata S."/>
            <person name="Kupfer D.M."/>
            <person name="Najar F.Z."/>
            <person name="Wiley G.B."/>
            <person name="Roe B."/>
            <person name="Binnewies T.T."/>
            <person name="Ussery D.W."/>
            <person name="D'Haeze W."/>
            <person name="Herder J.D."/>
            <person name="Gevers D."/>
            <person name="Vereecke D."/>
            <person name="Holsters M."/>
            <person name="Oyaizu H."/>
        </authorList>
    </citation>
    <scope>NUCLEOTIDE SEQUENCE [LARGE SCALE GENOMIC DNA]</scope>
    <source>
        <strain evidence="12">ATCC 43989 / DSM 5975 / JCM 20966 / LMG 6465 / NBRC 14845 / NCIMB 13405 / ORS 571</strain>
    </source>
</reference>
<dbReference type="GO" id="GO:0006437">
    <property type="term" value="P:tyrosyl-tRNA aminoacylation"/>
    <property type="evidence" value="ECO:0007669"/>
    <property type="project" value="UniProtKB-UniRule"/>
</dbReference>
<dbReference type="HAMAP" id="MF_02006">
    <property type="entry name" value="Tyr_tRNA_synth_type1"/>
    <property type="match status" value="1"/>
</dbReference>
<evidence type="ECO:0000256" key="2">
    <source>
        <dbReference type="ARBA" id="ARBA00022741"/>
    </source>
</evidence>
<reference evidence="11 12" key="5">
    <citation type="journal article" date="2010" name="Appl. Environ. Microbiol.">
        <title>phrR-like gene praR of Azorhizobium caulinodans ORS571 is essential for symbiosis with Sesbania rostrata and is involved in expression of reb genes.</title>
        <authorList>
            <person name="Akiba N."/>
            <person name="Aono T."/>
            <person name="Toyazaki H."/>
            <person name="Sato S."/>
            <person name="Oyaizu H."/>
        </authorList>
    </citation>
    <scope>NUCLEOTIDE SEQUENCE [LARGE SCALE GENOMIC DNA]</scope>
    <source>
        <strain evidence="12">ATCC 43989 / DSM 5975 / JCM 20966 / LMG 6465 / NBRC 14845 / NCIMB 13405 / ORS 571</strain>
    </source>
</reference>
<dbReference type="KEGG" id="azc:AZC_3619"/>
<keyword evidence="8" id="KW-0963">Cytoplasm</keyword>
<dbReference type="SUPFAM" id="SSF55174">
    <property type="entry name" value="Alpha-L RNA-binding motif"/>
    <property type="match status" value="1"/>
</dbReference>
<evidence type="ECO:0000313" key="11">
    <source>
        <dbReference type="EMBL" id="BAF89617.1"/>
    </source>
</evidence>
<evidence type="ECO:0000313" key="12">
    <source>
        <dbReference type="Proteomes" id="UP000000270"/>
    </source>
</evidence>
<evidence type="ECO:0000256" key="7">
    <source>
        <dbReference type="ARBA" id="ARBA00048248"/>
    </source>
</evidence>
<dbReference type="GO" id="GO:0005829">
    <property type="term" value="C:cytosol"/>
    <property type="evidence" value="ECO:0007669"/>
    <property type="project" value="TreeGrafter"/>
</dbReference>
<dbReference type="GO" id="GO:0003723">
    <property type="term" value="F:RNA binding"/>
    <property type="evidence" value="ECO:0007669"/>
    <property type="project" value="UniProtKB-KW"/>
</dbReference>
<dbReference type="InterPro" id="IPR002307">
    <property type="entry name" value="Tyr-tRNA-ligase"/>
</dbReference>
<dbReference type="Proteomes" id="UP000000270">
    <property type="component" value="Chromosome"/>
</dbReference>
<dbReference type="HOGENOM" id="CLU_024003_0_3_5"/>
<keyword evidence="2 8" id="KW-0547">Nucleotide-binding</keyword>
<accession>A8IFI5</accession>
<dbReference type="InterPro" id="IPR024088">
    <property type="entry name" value="Tyr-tRNA-ligase_bac-type"/>
</dbReference>
<keyword evidence="4 9" id="KW-0694">RNA-binding</keyword>
<evidence type="ECO:0000256" key="9">
    <source>
        <dbReference type="PROSITE-ProRule" id="PRU00182"/>
    </source>
</evidence>
<evidence type="ECO:0000256" key="4">
    <source>
        <dbReference type="ARBA" id="ARBA00022884"/>
    </source>
</evidence>
<evidence type="ECO:0000256" key="6">
    <source>
        <dbReference type="ARBA" id="ARBA00023146"/>
    </source>
</evidence>
<dbReference type="PANTHER" id="PTHR11766">
    <property type="entry name" value="TYROSYL-TRNA SYNTHETASE"/>
    <property type="match status" value="1"/>
</dbReference>
<reference evidence="12" key="2">
    <citation type="submission" date="2007-04" db="EMBL/GenBank/DDBJ databases">
        <title>Complete genome sequence of the nitrogen-fixing bacterium Azorhizobium caulinodans ORS571.</title>
        <authorList>
            <person name="Lee K.B."/>
            <person name="Backer P.D."/>
            <person name="Aono T."/>
            <person name="Liu C.T."/>
            <person name="Suzuki S."/>
            <person name="Suzuki T."/>
            <person name="Kaneko T."/>
            <person name="Yamada M."/>
            <person name="Tabata S."/>
            <person name="Kupfer D.M."/>
            <person name="Najar F.Z."/>
            <person name="Wiley G.B."/>
            <person name="Roe B."/>
            <person name="Binnewies T."/>
            <person name="Ussery D."/>
            <person name="Vereecke D."/>
            <person name="Gevers D."/>
            <person name="Holsters M."/>
            <person name="Oyaizu H."/>
        </authorList>
    </citation>
    <scope>NUCLEOTIDE SEQUENCE [LARGE SCALE GENOMIC DNA]</scope>
    <source>
        <strain evidence="12">ATCC 43989 / DSM 5975 / JCM 20966 / LMG 6465 / NBRC 14845 / NCIMB 13405 / ORS 571</strain>
    </source>
</reference>
<dbReference type="Gene3D" id="3.10.290.10">
    <property type="entry name" value="RNA-binding S4 domain"/>
    <property type="match status" value="1"/>
</dbReference>
<comment type="similarity">
    <text evidence="8">Belongs to the class-I aminoacyl-tRNA synthetase family. TyrS type 1 subfamily.</text>
</comment>
<keyword evidence="5 8" id="KW-0648">Protein biosynthesis</keyword>
<dbReference type="RefSeq" id="WP_012172142.1">
    <property type="nucleotide sequence ID" value="NC_009937.1"/>
</dbReference>
<organism evidence="11 12">
    <name type="scientific">Azorhizobium caulinodans (strain ATCC 43989 / DSM 5975 / JCM 20966 / LMG 6465 / NBRC 14845 / NCIMB 13405 / ORS 571)</name>
    <dbReference type="NCBI Taxonomy" id="438753"/>
    <lineage>
        <taxon>Bacteria</taxon>
        <taxon>Pseudomonadati</taxon>
        <taxon>Pseudomonadota</taxon>
        <taxon>Alphaproteobacteria</taxon>
        <taxon>Hyphomicrobiales</taxon>
        <taxon>Xanthobacteraceae</taxon>
        <taxon>Azorhizobium</taxon>
    </lineage>
</organism>
<reference evidence="11 12" key="4">
    <citation type="journal article" date="2009" name="Appl. Environ. Microbiol.">
        <title>Comparative genome-wide transcriptional profiling of Azorhizobium caulinodans ORS571 grown under free-living and symbiotic conditions.</title>
        <authorList>
            <person name="Tsukada S."/>
            <person name="Aono T."/>
            <person name="Akiba N."/>
            <person name="Lee KB."/>
            <person name="Liu CT."/>
            <person name="Toyazaki H."/>
            <person name="Oyaizu H."/>
        </authorList>
    </citation>
    <scope>NUCLEOTIDE SEQUENCE [LARGE SCALE GENOMIC DNA]</scope>
    <source>
        <strain evidence="12">ATCC 43989 / DSM 5975 / JCM 20966 / LMG 6465 / NBRC 14845 / NCIMB 13405 / ORS 571</strain>
    </source>
</reference>
<feature type="binding site" evidence="8">
    <location>
        <position position="196"/>
    </location>
    <ligand>
        <name>L-tyrosine</name>
        <dbReference type="ChEBI" id="CHEBI:58315"/>
    </ligand>
</feature>
<dbReference type="InterPro" id="IPR014729">
    <property type="entry name" value="Rossmann-like_a/b/a_fold"/>
</dbReference>
<dbReference type="Gene3D" id="1.10.240.10">
    <property type="entry name" value="Tyrosyl-Transfer RNA Synthetase"/>
    <property type="match status" value="1"/>
</dbReference>
<comment type="function">
    <text evidence="8">Catalyzes the attachment of tyrosine to tRNA(Tyr) in a two-step reaction: tyrosine is first activated by ATP to form Tyr-AMP and then transferred to the acceptor end of tRNA(Tyr).</text>
</comment>
<dbReference type="Gene3D" id="3.40.50.620">
    <property type="entry name" value="HUPs"/>
    <property type="match status" value="1"/>
</dbReference>
<evidence type="ECO:0000256" key="1">
    <source>
        <dbReference type="ARBA" id="ARBA00022598"/>
    </source>
</evidence>
<keyword evidence="3 8" id="KW-0067">ATP-binding</keyword>
<dbReference type="FunFam" id="1.10.240.10:FF:000001">
    <property type="entry name" value="Tyrosine--tRNA ligase"/>
    <property type="match status" value="1"/>
</dbReference>
<feature type="short sequence motif" description="'HIGH' region" evidence="8">
    <location>
        <begin position="44"/>
        <end position="53"/>
    </location>
</feature>
<dbReference type="PROSITE" id="PS50889">
    <property type="entry name" value="S4"/>
    <property type="match status" value="1"/>
</dbReference>
<dbReference type="InterPro" id="IPR002305">
    <property type="entry name" value="aa-tRNA-synth_Ic"/>
</dbReference>
<dbReference type="Pfam" id="PF00579">
    <property type="entry name" value="tRNA-synt_1b"/>
    <property type="match status" value="1"/>
</dbReference>
<dbReference type="GO" id="GO:0005524">
    <property type="term" value="F:ATP binding"/>
    <property type="evidence" value="ECO:0007669"/>
    <property type="project" value="UniProtKB-UniRule"/>
</dbReference>
<dbReference type="PANTHER" id="PTHR11766:SF0">
    <property type="entry name" value="TYROSINE--TRNA LIGASE, MITOCHONDRIAL"/>
    <property type="match status" value="1"/>
</dbReference>
<sequence length="437" mass="48071">MTTLRSDFLRTLQERGYIHQCSDLERLDAKASEGPITAYIGFDATASSLHAGHLLSIMMLRTLQRTGHRPIALMGGGTTKIGDPSGKDEARKMLTDAQINENIASIRKVFARFLDFEGSPKGYARFARAVDGKWNEEPRLLPAIMENNANWLDELKYIPLLREVGPHFTINRMLTFDSVKLRLEREQPLTFLEFNYMILQAYDFVELNKRHGCTLQMGGSDQWGNIVNGMELGRRMHGADLFALTTPLLTTSSGAKMGKTAGGAVWLDAALLSPYEYWQYWRNTGDADVERFLKLFTELPLDEIARLAALGGQEINHAKDVLATEATALLHGRAAAEEAKATARATFEEGALSTNLPTIEIPAADLKAGLAANSAFVTAGLVPSTSEARRQIKSGGLKVNDATVTDEKLVLGERDLTAEGVIKLSMGKKKHVLVRPV</sequence>
<protein>
    <recommendedName>
        <fullName evidence="8">Tyrosine--tRNA ligase</fullName>
        <ecNumber evidence="8">6.1.1.1</ecNumber>
    </recommendedName>
    <alternativeName>
        <fullName evidence="8">Tyrosyl-tRNA synthetase</fullName>
        <shortName evidence="8">TyrRS</shortName>
    </alternativeName>
</protein>
<comment type="catalytic activity">
    <reaction evidence="7 8">
        <text>tRNA(Tyr) + L-tyrosine + ATP = L-tyrosyl-tRNA(Tyr) + AMP + diphosphate + H(+)</text>
        <dbReference type="Rhea" id="RHEA:10220"/>
        <dbReference type="Rhea" id="RHEA-COMP:9706"/>
        <dbReference type="Rhea" id="RHEA-COMP:9707"/>
        <dbReference type="ChEBI" id="CHEBI:15378"/>
        <dbReference type="ChEBI" id="CHEBI:30616"/>
        <dbReference type="ChEBI" id="CHEBI:33019"/>
        <dbReference type="ChEBI" id="CHEBI:58315"/>
        <dbReference type="ChEBI" id="CHEBI:78442"/>
        <dbReference type="ChEBI" id="CHEBI:78536"/>
        <dbReference type="ChEBI" id="CHEBI:456215"/>
        <dbReference type="EC" id="6.1.1.1"/>
    </reaction>
</comment>
<dbReference type="PRINTS" id="PR01040">
    <property type="entry name" value="TRNASYNTHTYR"/>
</dbReference>
<reference evidence="11 12" key="1">
    <citation type="journal article" date="2007" name="Appl. Environ. Microbiol.">
        <title>Rhizobial factors required for stem nodule maturation and maintenance in Sesbania rostrata-Azorhizobium caulinodans ORS571 symbiosis.</title>
        <authorList>
            <person name="Suzuki S."/>
            <person name="Aono T."/>
            <person name="Lee KB."/>
            <person name="Suzuki T."/>
            <person name="Liu CT."/>
            <person name="Miwa H."/>
            <person name="Wakao S."/>
            <person name="Iki T."/>
            <person name="Oyaizu H."/>
        </authorList>
    </citation>
    <scope>NUCLEOTIDE SEQUENCE [LARGE SCALE GENOMIC DNA]</scope>
    <source>
        <strain evidence="12">ATCC 43989 / DSM 5975 / JCM 20966 / LMG 6465 / NBRC 14845 / NCIMB 13405 / ORS 571</strain>
    </source>
</reference>
<dbReference type="EMBL" id="AP009384">
    <property type="protein sequence ID" value="BAF89617.1"/>
    <property type="molecule type" value="Genomic_DNA"/>
</dbReference>
<gene>
    <name evidence="8" type="primary">tyrS</name>
    <name evidence="11" type="ordered locus">AZC_3619</name>
</gene>
<keyword evidence="1 8" id="KW-0436">Ligase</keyword>
<feature type="short sequence motif" description="'KMSKS' region" evidence="8">
    <location>
        <begin position="256"/>
        <end position="260"/>
    </location>
</feature>
<dbReference type="EC" id="6.1.1.1" evidence="8"/>
<dbReference type="InterPro" id="IPR036986">
    <property type="entry name" value="S4_RNA-bd_sf"/>
</dbReference>
<dbReference type="AlphaFoldDB" id="A8IFI5"/>
<feature type="binding site" evidence="8">
    <location>
        <position position="200"/>
    </location>
    <ligand>
        <name>L-tyrosine</name>
        <dbReference type="ChEBI" id="CHEBI:58315"/>
    </ligand>
</feature>
<comment type="subcellular location">
    <subcellularLocation>
        <location evidence="8">Cytoplasm</location>
    </subcellularLocation>
</comment>
<evidence type="ECO:0000256" key="5">
    <source>
        <dbReference type="ARBA" id="ARBA00022917"/>
    </source>
</evidence>
<name>A8IFI5_AZOC5</name>
<dbReference type="CDD" id="cd00805">
    <property type="entry name" value="TyrRS_core"/>
    <property type="match status" value="1"/>
</dbReference>
<dbReference type="InterPro" id="IPR054608">
    <property type="entry name" value="SYY-like_C"/>
</dbReference>
<dbReference type="Pfam" id="PF22421">
    <property type="entry name" value="SYY_C-terminal"/>
    <property type="match status" value="1"/>
</dbReference>
<keyword evidence="6 8" id="KW-0030">Aminoacyl-tRNA synthetase</keyword>
<evidence type="ECO:0000259" key="10">
    <source>
        <dbReference type="Pfam" id="PF22421"/>
    </source>
</evidence>